<keyword evidence="2" id="KW-0833">Ubl conjugation pathway</keyword>
<dbReference type="Pfam" id="PF25782">
    <property type="entry name" value="TPR_CAND1"/>
    <property type="match status" value="1"/>
</dbReference>
<feature type="non-terminal residue" evidence="3">
    <location>
        <position position="1"/>
    </location>
</feature>
<dbReference type="InterPro" id="IPR016024">
    <property type="entry name" value="ARM-type_fold"/>
</dbReference>
<name>A0A7R9R0D7_9ACAR</name>
<organism evidence="3">
    <name type="scientific">Oppiella nova</name>
    <dbReference type="NCBI Taxonomy" id="334625"/>
    <lineage>
        <taxon>Eukaryota</taxon>
        <taxon>Metazoa</taxon>
        <taxon>Ecdysozoa</taxon>
        <taxon>Arthropoda</taxon>
        <taxon>Chelicerata</taxon>
        <taxon>Arachnida</taxon>
        <taxon>Acari</taxon>
        <taxon>Acariformes</taxon>
        <taxon>Sarcoptiformes</taxon>
        <taxon>Oribatida</taxon>
        <taxon>Brachypylina</taxon>
        <taxon>Oppioidea</taxon>
        <taxon>Oppiidae</taxon>
        <taxon>Oppiella</taxon>
    </lineage>
</organism>
<keyword evidence="1" id="KW-0677">Repeat</keyword>
<dbReference type="PANTHER" id="PTHR12696">
    <property type="entry name" value="TIP120"/>
    <property type="match status" value="1"/>
</dbReference>
<protein>
    <recommendedName>
        <fullName evidence="5">Cullin-associated and neddylation-dissociated protein 1</fullName>
    </recommendedName>
</protein>
<feature type="non-terminal residue" evidence="3">
    <location>
        <position position="178"/>
    </location>
</feature>
<dbReference type="EMBL" id="OC959443">
    <property type="protein sequence ID" value="CAD7665259.1"/>
    <property type="molecule type" value="Genomic_DNA"/>
</dbReference>
<reference evidence="3" key="1">
    <citation type="submission" date="2020-11" db="EMBL/GenBank/DDBJ databases">
        <authorList>
            <person name="Tran Van P."/>
        </authorList>
    </citation>
    <scope>NUCLEOTIDE SEQUENCE</scope>
</reference>
<evidence type="ECO:0000313" key="4">
    <source>
        <dbReference type="Proteomes" id="UP000728032"/>
    </source>
</evidence>
<dbReference type="AlphaFoldDB" id="A0A7R9R0D7"/>
<dbReference type="InterPro" id="IPR039852">
    <property type="entry name" value="CAND1/CAND2"/>
</dbReference>
<keyword evidence="4" id="KW-1185">Reference proteome</keyword>
<evidence type="ECO:0000256" key="2">
    <source>
        <dbReference type="ARBA" id="ARBA00022786"/>
    </source>
</evidence>
<dbReference type="InterPro" id="IPR011989">
    <property type="entry name" value="ARM-like"/>
</dbReference>
<gene>
    <name evidence="3" type="ORF">ONB1V03_LOCUS21817</name>
</gene>
<dbReference type="SUPFAM" id="SSF48371">
    <property type="entry name" value="ARM repeat"/>
    <property type="match status" value="1"/>
</dbReference>
<dbReference type="Gene3D" id="1.25.10.10">
    <property type="entry name" value="Leucine-rich Repeat Variant"/>
    <property type="match status" value="1"/>
</dbReference>
<evidence type="ECO:0008006" key="5">
    <source>
        <dbReference type="Google" id="ProtNLM"/>
    </source>
</evidence>
<dbReference type="OrthoDB" id="6260732at2759"/>
<dbReference type="EMBL" id="CAJPVJ010044618">
    <property type="protein sequence ID" value="CAG2182396.1"/>
    <property type="molecule type" value="Genomic_DNA"/>
</dbReference>
<evidence type="ECO:0000256" key="1">
    <source>
        <dbReference type="ARBA" id="ARBA00022737"/>
    </source>
</evidence>
<sequence>IKPIYESTFAKLKAADIDQEVKERAITCMGQIVYTFGDHMQSELQVSLPLLLDRLRNEITRLTCVKAITKIASSQFKLNLNPLLPEAFPVLASFLRKNQRALKLSSLQLIDTLVKNYRDYLSSETIGIILNEVPPLINESDLHISQLTLNMLTSLIRSHLAFLAIIPQTILPEALVLV</sequence>
<evidence type="ECO:0000313" key="3">
    <source>
        <dbReference type="EMBL" id="CAD7665259.1"/>
    </source>
</evidence>
<dbReference type="Proteomes" id="UP000728032">
    <property type="component" value="Unassembled WGS sequence"/>
</dbReference>
<dbReference type="GO" id="GO:0010265">
    <property type="term" value="P:SCF complex assembly"/>
    <property type="evidence" value="ECO:0007669"/>
    <property type="project" value="InterPro"/>
</dbReference>
<proteinExistence type="predicted"/>
<accession>A0A7R9R0D7</accession>